<comment type="caution">
    <text evidence="2">The sequence shown here is derived from an EMBL/GenBank/DDBJ whole genome shotgun (WGS) entry which is preliminary data.</text>
</comment>
<dbReference type="EMBL" id="JANQDX010000003">
    <property type="protein sequence ID" value="KAL0926695.1"/>
    <property type="molecule type" value="Genomic_DNA"/>
</dbReference>
<accession>A0ABD0VNT4</accession>
<evidence type="ECO:0000256" key="1">
    <source>
        <dbReference type="SAM" id="SignalP"/>
    </source>
</evidence>
<evidence type="ECO:0000313" key="2">
    <source>
        <dbReference type="EMBL" id="KAL0926695.1"/>
    </source>
</evidence>
<keyword evidence="3" id="KW-1185">Reference proteome</keyword>
<dbReference type="Proteomes" id="UP001552299">
    <property type="component" value="Unassembled WGS sequence"/>
</dbReference>
<dbReference type="AlphaFoldDB" id="A0ABD0VNT4"/>
<reference evidence="2 3" key="1">
    <citation type="journal article" date="2024" name="Plant Biotechnol. J.">
        <title>Dendrobium thyrsiflorum genome and its molecular insights into genes involved in important horticultural traits.</title>
        <authorList>
            <person name="Chen B."/>
            <person name="Wang J.Y."/>
            <person name="Zheng P.J."/>
            <person name="Li K.L."/>
            <person name="Liang Y.M."/>
            <person name="Chen X.F."/>
            <person name="Zhang C."/>
            <person name="Zhao X."/>
            <person name="He X."/>
            <person name="Zhang G.Q."/>
            <person name="Liu Z.J."/>
            <person name="Xu Q."/>
        </authorList>
    </citation>
    <scope>NUCLEOTIDE SEQUENCE [LARGE SCALE GENOMIC DNA]</scope>
    <source>
        <strain evidence="2">GZMU011</strain>
    </source>
</reference>
<proteinExistence type="predicted"/>
<name>A0ABD0VNT4_DENTH</name>
<protein>
    <submittedName>
        <fullName evidence="2">Uncharacterized protein</fullName>
    </submittedName>
</protein>
<evidence type="ECO:0000313" key="3">
    <source>
        <dbReference type="Proteomes" id="UP001552299"/>
    </source>
</evidence>
<gene>
    <name evidence="2" type="ORF">M5K25_002939</name>
</gene>
<keyword evidence="1" id="KW-0732">Signal</keyword>
<feature type="chain" id="PRO_5044896355" evidence="1">
    <location>
        <begin position="24"/>
        <end position="80"/>
    </location>
</feature>
<sequence length="80" mass="9024">MIIITKKKLYSLALILVPTTSSSSTTQAFEAFNKENSFNKNIQPSTNPIFCQWVDRVDRVQSIKSNDFKVTPRMAVLNGT</sequence>
<feature type="signal peptide" evidence="1">
    <location>
        <begin position="1"/>
        <end position="23"/>
    </location>
</feature>
<organism evidence="2 3">
    <name type="scientific">Dendrobium thyrsiflorum</name>
    <name type="common">Pinecone-like raceme dendrobium</name>
    <name type="synonym">Orchid</name>
    <dbReference type="NCBI Taxonomy" id="117978"/>
    <lineage>
        <taxon>Eukaryota</taxon>
        <taxon>Viridiplantae</taxon>
        <taxon>Streptophyta</taxon>
        <taxon>Embryophyta</taxon>
        <taxon>Tracheophyta</taxon>
        <taxon>Spermatophyta</taxon>
        <taxon>Magnoliopsida</taxon>
        <taxon>Liliopsida</taxon>
        <taxon>Asparagales</taxon>
        <taxon>Orchidaceae</taxon>
        <taxon>Epidendroideae</taxon>
        <taxon>Malaxideae</taxon>
        <taxon>Dendrobiinae</taxon>
        <taxon>Dendrobium</taxon>
    </lineage>
</organism>